<evidence type="ECO:0000256" key="1">
    <source>
        <dbReference type="ARBA" id="ARBA00004141"/>
    </source>
</evidence>
<evidence type="ECO:0000313" key="8">
    <source>
        <dbReference type="EMBL" id="CAK0815786.1"/>
    </source>
</evidence>
<evidence type="ECO:0000256" key="5">
    <source>
        <dbReference type="SAM" id="MobiDB-lite"/>
    </source>
</evidence>
<name>A0ABN9RC33_9DINO</name>
<dbReference type="Proteomes" id="UP001189429">
    <property type="component" value="Unassembled WGS sequence"/>
</dbReference>
<feature type="domain" description="Peptidase S54 rhomboid" evidence="7">
    <location>
        <begin position="499"/>
        <end position="613"/>
    </location>
</feature>
<feature type="transmembrane region" description="Helical" evidence="6">
    <location>
        <begin position="569"/>
        <end position="588"/>
    </location>
</feature>
<comment type="subcellular location">
    <subcellularLocation>
        <location evidence="1">Membrane</location>
        <topology evidence="1">Multi-pass membrane protein</topology>
    </subcellularLocation>
</comment>
<evidence type="ECO:0000259" key="7">
    <source>
        <dbReference type="Pfam" id="PF01694"/>
    </source>
</evidence>
<evidence type="ECO:0000313" key="9">
    <source>
        <dbReference type="Proteomes" id="UP001189429"/>
    </source>
</evidence>
<gene>
    <name evidence="8" type="ORF">PCOR1329_LOCUS18963</name>
</gene>
<dbReference type="Pfam" id="PF01694">
    <property type="entry name" value="Rhomboid"/>
    <property type="match status" value="1"/>
</dbReference>
<feature type="transmembrane region" description="Helical" evidence="6">
    <location>
        <begin position="502"/>
        <end position="524"/>
    </location>
</feature>
<keyword evidence="9" id="KW-1185">Reference proteome</keyword>
<dbReference type="InterPro" id="IPR035952">
    <property type="entry name" value="Rhomboid-like_sf"/>
</dbReference>
<sequence>MSSGPQCAKRGAPRGKGLRGAPALARAWRAPCTGGPDKVANHLDADAPPDPSNIKNHVRMLQATRELIKDFGGVHQSVAHVTLETMGTEPPSLADAGRSRTPTGSILGALVRPCAVSGATCHCVGTLIFSTALGDAVREVNSDGEMQCSAEALGAPGHYDMRICWCQDGIPWDDEVRKGLAAIVRQGLTPRIDIAADEDPGLTEDGCSAQSDGLWYGCVVMSRRWDTSVIPQALVRAAPPEEQLDMTLKKLDACHRLAPDASLRVLGVRSGESADAVAVPARIASTCSVVWRPGDGVMWTAEPVALYCATSPGSCTTTPCECKRAADRKLELHTAQGRRCWACAEAGQEHNFRVSALAEKVKGTSMSWWPPYGINCPPILWMFMDWKMVMSDCPVVFGYMVVFVGCLLLRRAEEFTGGAIPWTRVAPVFGPALKRGEVWRFFTFTFFHLQFLDLFHNMLTLFDALDVEGTPAIVLGDGSNLKCGVGAKQNFMCYPSIGMGSYHTLCVAIISAAVGSMTFTWFNFKGVTTGASALGFGLSGAIVALYGLYAGAELDQTTTVQRSFQDWVYLRLIFVAFHIAMEFIRGLSQKDAAGLFAHAAAFASGFAYVLYFLPPMGDGTLLPSDRPYIVPCAYDIHGEDASYATDAVPECIRLFSQVYEYTVPDARAKALRMFTGVVAMTVANMFFLTGARVSSSEAVLVAGQEVSAVCCTRRKQGGQSPAGGSNIEGRSLVLWCSVEGATNLPAPAADAGAWYVELRCLDADPRGDVGALLERTPLASARTRNESGSQTVQWEEPLFLPVKFSKKGHIQVVLRRAPGGAALGHAAITMPQVLRFNKRDHRDEKMKLQALGEGTTASLCM</sequence>
<evidence type="ECO:0000256" key="4">
    <source>
        <dbReference type="ARBA" id="ARBA00023136"/>
    </source>
</evidence>
<dbReference type="EMBL" id="CAUYUJ010006003">
    <property type="protein sequence ID" value="CAK0815786.1"/>
    <property type="molecule type" value="Genomic_DNA"/>
</dbReference>
<evidence type="ECO:0000256" key="6">
    <source>
        <dbReference type="SAM" id="Phobius"/>
    </source>
</evidence>
<feature type="transmembrane region" description="Helical" evidence="6">
    <location>
        <begin position="595"/>
        <end position="613"/>
    </location>
</feature>
<dbReference type="InterPro" id="IPR022764">
    <property type="entry name" value="Peptidase_S54_rhomboid_dom"/>
</dbReference>
<keyword evidence="4 6" id="KW-0472">Membrane</keyword>
<keyword evidence="2 6" id="KW-0812">Transmembrane</keyword>
<reference evidence="8" key="1">
    <citation type="submission" date="2023-10" db="EMBL/GenBank/DDBJ databases">
        <authorList>
            <person name="Chen Y."/>
            <person name="Shah S."/>
            <person name="Dougan E. K."/>
            <person name="Thang M."/>
            <person name="Chan C."/>
        </authorList>
    </citation>
    <scope>NUCLEOTIDE SEQUENCE [LARGE SCALE GENOMIC DNA]</scope>
</reference>
<comment type="caution">
    <text evidence="8">The sequence shown here is derived from an EMBL/GenBank/DDBJ whole genome shotgun (WGS) entry which is preliminary data.</text>
</comment>
<accession>A0ABN9RC33</accession>
<proteinExistence type="predicted"/>
<dbReference type="Gene3D" id="1.20.1540.10">
    <property type="entry name" value="Rhomboid-like"/>
    <property type="match status" value="1"/>
</dbReference>
<feature type="region of interest" description="Disordered" evidence="5">
    <location>
        <begin position="1"/>
        <end position="22"/>
    </location>
</feature>
<organism evidence="8 9">
    <name type="scientific">Prorocentrum cordatum</name>
    <dbReference type="NCBI Taxonomy" id="2364126"/>
    <lineage>
        <taxon>Eukaryota</taxon>
        <taxon>Sar</taxon>
        <taxon>Alveolata</taxon>
        <taxon>Dinophyceae</taxon>
        <taxon>Prorocentrales</taxon>
        <taxon>Prorocentraceae</taxon>
        <taxon>Prorocentrum</taxon>
    </lineage>
</organism>
<dbReference type="SUPFAM" id="SSF144091">
    <property type="entry name" value="Rhomboid-like"/>
    <property type="match status" value="2"/>
</dbReference>
<protein>
    <recommendedName>
        <fullName evidence="7">Peptidase S54 rhomboid domain-containing protein</fullName>
    </recommendedName>
</protein>
<keyword evidence="3 6" id="KW-1133">Transmembrane helix</keyword>
<evidence type="ECO:0000256" key="2">
    <source>
        <dbReference type="ARBA" id="ARBA00022692"/>
    </source>
</evidence>
<evidence type="ECO:0000256" key="3">
    <source>
        <dbReference type="ARBA" id="ARBA00022989"/>
    </source>
</evidence>
<feature type="transmembrane region" description="Helical" evidence="6">
    <location>
        <begin position="531"/>
        <end position="549"/>
    </location>
</feature>